<dbReference type="RefSeq" id="WP_161423580.1">
    <property type="nucleotide sequence ID" value="NZ_JARWMY010000011.1"/>
</dbReference>
<accession>A0A7X5AN57</accession>
<evidence type="ECO:0000313" key="1">
    <source>
        <dbReference type="EMBL" id="NAW13338.1"/>
    </source>
</evidence>
<dbReference type="InterPro" id="IPR043148">
    <property type="entry name" value="TagF_C"/>
</dbReference>
<comment type="caution">
    <text evidence="1">The sequence shown here is derived from an EMBL/GenBank/DDBJ whole genome shotgun (WGS) entry which is preliminary data.</text>
</comment>
<dbReference type="EMBL" id="WUTS01000001">
    <property type="protein sequence ID" value="NAW13338.1"/>
    <property type="molecule type" value="Genomic_DNA"/>
</dbReference>
<dbReference type="Gene3D" id="3.40.50.12580">
    <property type="match status" value="1"/>
</dbReference>
<dbReference type="AlphaFoldDB" id="A0A7X5AN57"/>
<evidence type="ECO:0000313" key="2">
    <source>
        <dbReference type="Proteomes" id="UP000448235"/>
    </source>
</evidence>
<reference evidence="1 2" key="1">
    <citation type="submission" date="2019-12" db="EMBL/GenBank/DDBJ databases">
        <title>Draft genome sequencing of Halomonas icarensis D1-1.</title>
        <authorList>
            <person name="Pandiyan K."/>
            <person name="Kushwaha P."/>
            <person name="Gowdham M."/>
            <person name="Chakdar H."/>
            <person name="Singh A."/>
            <person name="Kumar M."/>
            <person name="Saxena A.K."/>
        </authorList>
    </citation>
    <scope>NUCLEOTIDE SEQUENCE [LARGE SCALE GENOMIC DNA]</scope>
    <source>
        <strain evidence="1 2">D1-1</strain>
    </source>
</reference>
<protein>
    <submittedName>
        <fullName evidence="1">Uncharacterized protein</fullName>
    </submittedName>
</protein>
<dbReference type="GO" id="GO:0016020">
    <property type="term" value="C:membrane"/>
    <property type="evidence" value="ECO:0007669"/>
    <property type="project" value="InterPro"/>
</dbReference>
<gene>
    <name evidence="1" type="ORF">GRB80_10805</name>
</gene>
<dbReference type="Pfam" id="PF04464">
    <property type="entry name" value="Glyphos_transf"/>
    <property type="match status" value="1"/>
</dbReference>
<dbReference type="GO" id="GO:0047355">
    <property type="term" value="F:CDP-glycerol glycerophosphotransferase activity"/>
    <property type="evidence" value="ECO:0007669"/>
    <property type="project" value="InterPro"/>
</dbReference>
<proteinExistence type="predicted"/>
<organism evidence="1 2">
    <name type="scientific">Halomonas icarae</name>
    <dbReference type="NCBI Taxonomy" id="2691040"/>
    <lineage>
        <taxon>Bacteria</taxon>
        <taxon>Pseudomonadati</taxon>
        <taxon>Pseudomonadota</taxon>
        <taxon>Gammaproteobacteria</taxon>
        <taxon>Oceanospirillales</taxon>
        <taxon>Halomonadaceae</taxon>
        <taxon>Halomonas</taxon>
    </lineage>
</organism>
<keyword evidence="2" id="KW-1185">Reference proteome</keyword>
<name>A0A7X5AN57_9GAMM</name>
<sequence length="563" mass="66570">MKVDNLVYKSKLGYYRSVRHNKKMPFNKAFRVKNAVLKFFLRNNVFRVFGFFVKKDMLLGGAGKSTYSFKIKNKKYPVRKILRISWTFRLCRYELFFYFASIPCEDFLDAEIHNAVQLCSNHSSGVNFVKRINYNFILQKLTKLHFFSKVNIWKEKGTSFYFRQSINGNLYLSVRKINQTDSRVYRYKIFLAYLSSFFVRRLEKFNKSVLVFEKECGKYEESGSVVYERLLDLGYDNVYFILTKEGEEKYFVPDKYKSNIVRKGSFKHYLLFFSSVVFISTESPPQVVDLRLASTWALHKLNKKDYTYVFLQHGVMYMVSLSSKAREGFKKGVGLYPDSTKIVVSSKLEAKHFIEQAGYEESDIYIVGLPKFDRAVLNESARCITIMPTWRPWEYNLIRSSQEESGYFKMVEEIFDSIPKEYKDRVVFLPHPLFIESFKNSIFSKFIRDDLSYDEVLRDTKILITDYSSIAYDSFNRGADVLFWWADKDFCMEQYGGKLMLNEENVFGPVAYNKESMRAHVESSINGSSDRKFYMRKYREIVFDFDGRSSDKLIERLKEDNLI</sequence>
<dbReference type="Proteomes" id="UP000448235">
    <property type="component" value="Unassembled WGS sequence"/>
</dbReference>
<dbReference type="InterPro" id="IPR007554">
    <property type="entry name" value="Glycerophosphate_synth"/>
</dbReference>